<dbReference type="Gene3D" id="3.10.590.10">
    <property type="entry name" value="ph1033 like domains"/>
    <property type="match status" value="1"/>
</dbReference>
<reference evidence="6" key="1">
    <citation type="submission" date="2021-01" db="EMBL/GenBank/DDBJ databases">
        <authorList>
            <person name="Li R."/>
            <person name="Bekaert M."/>
        </authorList>
    </citation>
    <scope>NUCLEOTIDE SEQUENCE</scope>
    <source>
        <strain evidence="6">Farmed</strain>
    </source>
</reference>
<name>A0A812EUA1_ACAPH</name>
<dbReference type="InterPro" id="IPR007275">
    <property type="entry name" value="YTH_domain"/>
</dbReference>
<dbReference type="GO" id="GO:0016787">
    <property type="term" value="F:hydrolase activity"/>
    <property type="evidence" value="ECO:0007669"/>
    <property type="project" value="UniProtKB-KW"/>
</dbReference>
<gene>
    <name evidence="6" type="ORF">SPHA_80024</name>
</gene>
<dbReference type="PROSITE" id="PS51194">
    <property type="entry name" value="HELICASE_CTER"/>
    <property type="match status" value="1"/>
</dbReference>
<dbReference type="SUPFAM" id="SSF52540">
    <property type="entry name" value="P-loop containing nucleoside triphosphate hydrolases"/>
    <property type="match status" value="1"/>
</dbReference>
<dbReference type="Gene3D" id="3.40.50.300">
    <property type="entry name" value="P-loop containing nucleotide triphosphate hydrolases"/>
    <property type="match status" value="1"/>
</dbReference>
<feature type="compositionally biased region" description="Basic and acidic residues" evidence="3">
    <location>
        <begin position="455"/>
        <end position="464"/>
    </location>
</feature>
<feature type="compositionally biased region" description="Low complexity" evidence="3">
    <location>
        <begin position="471"/>
        <end position="489"/>
    </location>
</feature>
<dbReference type="OrthoDB" id="6103986at2759"/>
<dbReference type="SMART" id="SM00847">
    <property type="entry name" value="HA2"/>
    <property type="match status" value="1"/>
</dbReference>
<proteinExistence type="predicted"/>
<dbReference type="GO" id="GO:0005524">
    <property type="term" value="F:ATP binding"/>
    <property type="evidence" value="ECO:0007669"/>
    <property type="project" value="UniProtKB-KW"/>
</dbReference>
<dbReference type="GO" id="GO:0003723">
    <property type="term" value="F:RNA binding"/>
    <property type="evidence" value="ECO:0007669"/>
    <property type="project" value="InterPro"/>
</dbReference>
<dbReference type="GO" id="GO:0003724">
    <property type="term" value="F:RNA helicase activity"/>
    <property type="evidence" value="ECO:0007669"/>
    <property type="project" value="UniProtKB-EC"/>
</dbReference>
<protein>
    <submittedName>
        <fullName evidence="6">YTHDC2</fullName>
        <ecNumber evidence="6">3.6.4.13</ecNumber>
    </submittedName>
</protein>
<evidence type="ECO:0000313" key="6">
    <source>
        <dbReference type="EMBL" id="CAE1330763.1"/>
    </source>
</evidence>
<dbReference type="InterPro" id="IPR007502">
    <property type="entry name" value="Helicase-assoc_dom"/>
</dbReference>
<keyword evidence="7" id="KW-1185">Reference proteome</keyword>
<accession>A0A812EUA1</accession>
<keyword evidence="2" id="KW-0067">ATP-binding</keyword>
<feature type="compositionally biased region" description="Polar residues" evidence="3">
    <location>
        <begin position="723"/>
        <end position="741"/>
    </location>
</feature>
<evidence type="ECO:0000313" key="7">
    <source>
        <dbReference type="Proteomes" id="UP000597762"/>
    </source>
</evidence>
<dbReference type="Pfam" id="PF04146">
    <property type="entry name" value="YTH"/>
    <property type="match status" value="1"/>
</dbReference>
<sequence>MQSTDQRKVFKIPPAGIRKIILSTNIAETSVTVNDVVYVIDSGKVKEKTFDALSSVTMLKTNWISKANSIQRKGRAGRVQPGICYHLFSRIRYDNLQLYQVPEMLRLPLHELCLQTKLLAPAQVSITDFLSKAPQTPAFLIIRNAVQLLKQIDALDPWEDLTEMGHHLADLPVAPSYGKMVLYAVVLKCLDPVLTIVCSLANKDPFMLPAQPCQKRAASLSRKNFAANTFSDHMALLRAFQAWQKARTEGWEKAFCEKNFLSSASMEMIVGMRAQLLGQLRASGFVRARGGGDIRDLNVNSEKWCVVKAALCAGLYPNIIRVDRAVGQLSAAKETKVRIHNLSSKKLRVISLQCATLALQLRQKWHSLFIRRMRAPSKPWTQVDEAIVRTVVEVLMTEERELGLQQPTGIGQRPRPMSIESIMSCSGGRNYYELEDQPEEKTKMTKRSVPSTPPKKKDSGKFRSDNALYPSGSNGNNSNHHMSGNSHSSTPCDSPQPSSPSKMAEKDPGATSSHPCRMFIMKCNSQKTLDISLNKSLWATTANNEKKLNKAFLDGKTVYMIFSVQGSGCFQGYAKMSSVISKDKGHEFPSSGICGACSIEWLKRANIPFQNTQHLSNPWNDNKKIHVSRDCQEIEPFVGECLLKLWDKPGANQKRPITRGTLDCSNVINKALYTQASNSSVSLAGGLNGTRNPAAYNRIQADIFANALANSHVVTAKGGPGAKQQSPVGHNSSMNSSSKQAGKSAHFHYRQNNHFPYQGGMSAPPPSNAGHFLGAHNIYPTAPNMIGATGMNPMYITPMMANQSPHMSNPGGLSPRHGMSPVVILQRGSNNNQNASNNNQSAGINSASSSMFTNS</sequence>
<dbReference type="InterPro" id="IPR027417">
    <property type="entry name" value="P-loop_NTPase"/>
</dbReference>
<feature type="domain" description="YTH" evidence="4">
    <location>
        <begin position="516"/>
        <end position="646"/>
    </location>
</feature>
<feature type="region of interest" description="Disordered" evidence="3">
    <location>
        <begin position="435"/>
        <end position="512"/>
    </location>
</feature>
<dbReference type="EMBL" id="CAHIKZ030005588">
    <property type="protein sequence ID" value="CAE1330763.1"/>
    <property type="molecule type" value="Genomic_DNA"/>
</dbReference>
<keyword evidence="6" id="KW-0378">Hydrolase</keyword>
<dbReference type="CDD" id="cd18791">
    <property type="entry name" value="SF2_C_RHA"/>
    <property type="match status" value="1"/>
</dbReference>
<dbReference type="Proteomes" id="UP000597762">
    <property type="component" value="Unassembled WGS sequence"/>
</dbReference>
<dbReference type="InterPro" id="IPR048333">
    <property type="entry name" value="HA2_WH"/>
</dbReference>
<feature type="domain" description="Helicase C-terminal" evidence="5">
    <location>
        <begin position="1"/>
        <end position="120"/>
    </location>
</feature>
<dbReference type="InterPro" id="IPR001650">
    <property type="entry name" value="Helicase_C-like"/>
</dbReference>
<dbReference type="CDD" id="cd21134">
    <property type="entry name" value="YTH"/>
    <property type="match status" value="1"/>
</dbReference>
<feature type="compositionally biased region" description="Polar residues" evidence="3">
    <location>
        <begin position="490"/>
        <end position="501"/>
    </location>
</feature>
<dbReference type="PROSITE" id="PS50882">
    <property type="entry name" value="YTH"/>
    <property type="match status" value="1"/>
</dbReference>
<dbReference type="Pfam" id="PF04408">
    <property type="entry name" value="WHD_HA2"/>
    <property type="match status" value="1"/>
</dbReference>
<evidence type="ECO:0000256" key="2">
    <source>
        <dbReference type="ARBA" id="ARBA00022840"/>
    </source>
</evidence>
<dbReference type="AlphaFoldDB" id="A0A812EUA1"/>
<dbReference type="Pfam" id="PF00271">
    <property type="entry name" value="Helicase_C"/>
    <property type="match status" value="1"/>
</dbReference>
<comment type="caution">
    <text evidence="6">The sequence shown here is derived from an EMBL/GenBank/DDBJ whole genome shotgun (WGS) entry which is preliminary data.</text>
</comment>
<dbReference type="PANTHER" id="PTHR18934:SF213">
    <property type="entry name" value="3'-5' RNA HELICASE YTHDC2"/>
    <property type="match status" value="1"/>
</dbReference>
<feature type="region of interest" description="Disordered" evidence="3">
    <location>
        <begin position="717"/>
        <end position="744"/>
    </location>
</feature>
<dbReference type="Pfam" id="PF21010">
    <property type="entry name" value="HA2_C"/>
    <property type="match status" value="1"/>
</dbReference>
<organism evidence="6 7">
    <name type="scientific">Acanthosepion pharaonis</name>
    <name type="common">Pharaoh cuttlefish</name>
    <name type="synonym">Sepia pharaonis</name>
    <dbReference type="NCBI Taxonomy" id="158019"/>
    <lineage>
        <taxon>Eukaryota</taxon>
        <taxon>Metazoa</taxon>
        <taxon>Spiralia</taxon>
        <taxon>Lophotrochozoa</taxon>
        <taxon>Mollusca</taxon>
        <taxon>Cephalopoda</taxon>
        <taxon>Coleoidea</taxon>
        <taxon>Decapodiformes</taxon>
        <taxon>Sepiida</taxon>
        <taxon>Sepiina</taxon>
        <taxon>Sepiidae</taxon>
        <taxon>Acanthosepion</taxon>
    </lineage>
</organism>
<dbReference type="PANTHER" id="PTHR18934">
    <property type="entry name" value="ATP-DEPENDENT RNA HELICASE"/>
    <property type="match status" value="1"/>
</dbReference>
<dbReference type="Gene3D" id="1.20.120.1080">
    <property type="match status" value="1"/>
</dbReference>
<evidence type="ECO:0000256" key="1">
    <source>
        <dbReference type="ARBA" id="ARBA00022741"/>
    </source>
</evidence>
<keyword evidence="1" id="KW-0547">Nucleotide-binding</keyword>
<dbReference type="EC" id="3.6.4.13" evidence="6"/>
<feature type="region of interest" description="Disordered" evidence="3">
    <location>
        <begin position="828"/>
        <end position="855"/>
    </location>
</feature>
<evidence type="ECO:0000259" key="4">
    <source>
        <dbReference type="PROSITE" id="PS50882"/>
    </source>
</evidence>
<dbReference type="FunFam" id="1.20.120.1080:FF:000008">
    <property type="entry name" value="probable ATP-dependent RNA helicase YTHDC2"/>
    <property type="match status" value="1"/>
</dbReference>
<evidence type="ECO:0000259" key="5">
    <source>
        <dbReference type="PROSITE" id="PS51194"/>
    </source>
</evidence>
<evidence type="ECO:0000256" key="3">
    <source>
        <dbReference type="SAM" id="MobiDB-lite"/>
    </source>
</evidence>